<name>A0AAW5TT41_9LACT</name>
<dbReference type="EMBL" id="JAOQNN010000002">
    <property type="protein sequence ID" value="MCW2282164.1"/>
    <property type="molecule type" value="Genomic_DNA"/>
</dbReference>
<gene>
    <name evidence="1" type="ORF">M2256_002686</name>
</gene>
<comment type="caution">
    <text evidence="1">The sequence shown here is derived from an EMBL/GenBank/DDBJ whole genome shotgun (WGS) entry which is preliminary data.</text>
</comment>
<dbReference type="InterPro" id="IPR024524">
    <property type="entry name" value="DUF3800"/>
</dbReference>
<accession>A0AAW5TT41</accession>
<protein>
    <recommendedName>
        <fullName evidence="3">DUF3800 domain-containing protein</fullName>
    </recommendedName>
</protein>
<dbReference type="Pfam" id="PF12686">
    <property type="entry name" value="DUF3800"/>
    <property type="match status" value="1"/>
</dbReference>
<proteinExistence type="predicted"/>
<sequence length="270" mass="31854">MGWKDAPTSIDEMSMESGFIFAVDENGTAKLDRNYSVFDEEDINKKWFTLTGVLIDLKDFNALRDAIMGLKLKYWVDGKYNGERVVFHSKDIRKKQGPFNPKIINYDEFLKELNELLQQQKYKIYSINVDKYSHDAHYINPYPVYELSVEYIMERLCYELNKLNKKGVILFESRGQKEDNSVLSKINAVLENGNIYHRPFIFRKIDGVYFNRKSTPDKQKSYWILELADVLSYRIHRFVKTGEEDQLFKSIETKFSEYPDHDGKGLKICK</sequence>
<evidence type="ECO:0000313" key="1">
    <source>
        <dbReference type="EMBL" id="MCW2282164.1"/>
    </source>
</evidence>
<dbReference type="Proteomes" id="UP001207687">
    <property type="component" value="Unassembled WGS sequence"/>
</dbReference>
<evidence type="ECO:0008006" key="3">
    <source>
        <dbReference type="Google" id="ProtNLM"/>
    </source>
</evidence>
<dbReference type="AlphaFoldDB" id="A0AAW5TT41"/>
<evidence type="ECO:0000313" key="2">
    <source>
        <dbReference type="Proteomes" id="UP001207687"/>
    </source>
</evidence>
<organism evidence="1 2">
    <name type="scientific">Lactococcus lactis</name>
    <dbReference type="NCBI Taxonomy" id="1358"/>
    <lineage>
        <taxon>Bacteria</taxon>
        <taxon>Bacillati</taxon>
        <taxon>Bacillota</taxon>
        <taxon>Bacilli</taxon>
        <taxon>Lactobacillales</taxon>
        <taxon>Streptococcaceae</taxon>
        <taxon>Lactococcus</taxon>
    </lineage>
</organism>
<reference evidence="1" key="1">
    <citation type="submission" date="2023-08" db="EMBL/GenBank/DDBJ databases">
        <title>Genomic analyses of the natural microbiome of Caenorhabditis elegans.</title>
        <authorList>
            <person name="Samuel B."/>
        </authorList>
    </citation>
    <scope>NUCLEOTIDE SEQUENCE</scope>
    <source>
        <strain evidence="1">BIGb0220</strain>
    </source>
</reference>
<dbReference type="RefSeq" id="WP_242328090.1">
    <property type="nucleotide sequence ID" value="NZ_CAKOCK010000037.1"/>
</dbReference>